<dbReference type="InterPro" id="IPR014147">
    <property type="entry name" value="T4SS_TrbJ"/>
</dbReference>
<reference evidence="4 5" key="1">
    <citation type="submission" date="2018-05" db="EMBL/GenBank/DDBJ databases">
        <title>Genomic Encyclopedia of Type Strains, Phase IV (KMG-IV): sequencing the most valuable type-strain genomes for metagenomic binning, comparative biology and taxonomic classification.</title>
        <authorList>
            <person name="Goeker M."/>
        </authorList>
    </citation>
    <scope>NUCLEOTIDE SEQUENCE [LARGE SCALE GENOMIC DNA]</scope>
    <source>
        <strain evidence="4 5">DSM 6462</strain>
    </source>
</reference>
<gene>
    <name evidence="4" type="ORF">C7450_12179</name>
</gene>
<dbReference type="SUPFAM" id="SSF101082">
    <property type="entry name" value="Typo IV secretion system protein TraC"/>
    <property type="match status" value="1"/>
</dbReference>
<dbReference type="NCBIfam" id="NF010416">
    <property type="entry name" value="PRK13842.1"/>
    <property type="match status" value="1"/>
</dbReference>
<evidence type="ECO:0000313" key="5">
    <source>
        <dbReference type="Proteomes" id="UP000248021"/>
    </source>
</evidence>
<name>A0A2V3TSS1_9HYPH</name>
<protein>
    <submittedName>
        <fullName evidence="4">P-type conjugative transfer protein TrbJ</fullName>
    </submittedName>
</protein>
<organism evidence="4 5">
    <name type="scientific">Chelatococcus asaccharovorans</name>
    <dbReference type="NCBI Taxonomy" id="28210"/>
    <lineage>
        <taxon>Bacteria</taxon>
        <taxon>Pseudomonadati</taxon>
        <taxon>Pseudomonadota</taxon>
        <taxon>Alphaproteobacteria</taxon>
        <taxon>Hyphomicrobiales</taxon>
        <taxon>Chelatococcaceae</taxon>
        <taxon>Chelatococcus</taxon>
    </lineage>
</organism>
<evidence type="ECO:0000313" key="4">
    <source>
        <dbReference type="EMBL" id="PXW51188.1"/>
    </source>
</evidence>
<dbReference type="AlphaFoldDB" id="A0A2V3TSS1"/>
<sequence>MPKRYSPMTRFEFLRGAAAAAITLPFMTRSAFAGGGLTGGATEYTQMLNNGELISLVGKSAEQVNNQITQITQLAEQIQNQLKIYTNMLQNTAQLPSHIWGQIQSDLNQLRNIVSQGQGIAFSMGNIDDVLKQRFQSYSDFKTSLPNNASFSSTYQTWSSTNRDTISGTLRAAGLTADQFSSEESTMSQLRSQSESADGQMKALQVGHQIAAQEVAQMQKLRGLVSQQMTMMATWYQSEQSEKDLSQARRQEFFNSTAPSTSGGQEMRPRW</sequence>
<dbReference type="Proteomes" id="UP000248021">
    <property type="component" value="Unassembled WGS sequence"/>
</dbReference>
<proteinExistence type="predicted"/>
<dbReference type="NCBIfam" id="TIGR02780">
    <property type="entry name" value="TrbJ_Ti"/>
    <property type="match status" value="1"/>
</dbReference>
<feature type="signal peptide" evidence="3">
    <location>
        <begin position="1"/>
        <end position="33"/>
    </location>
</feature>
<evidence type="ECO:0000256" key="2">
    <source>
        <dbReference type="SAM" id="MobiDB-lite"/>
    </source>
</evidence>
<feature type="compositionally biased region" description="Basic and acidic residues" evidence="2">
    <location>
        <begin position="242"/>
        <end position="252"/>
    </location>
</feature>
<feature type="region of interest" description="Disordered" evidence="2">
    <location>
        <begin position="242"/>
        <end position="271"/>
    </location>
</feature>
<keyword evidence="1" id="KW-0175">Coiled coil</keyword>
<dbReference type="OrthoDB" id="8217233at2"/>
<feature type="compositionally biased region" description="Polar residues" evidence="2">
    <location>
        <begin position="253"/>
        <end position="264"/>
    </location>
</feature>
<dbReference type="RefSeq" id="WP_068184919.1">
    <property type="nucleotide sequence ID" value="NZ_JAHBRY010000004.1"/>
</dbReference>
<dbReference type="EMBL" id="QJJK01000021">
    <property type="protein sequence ID" value="PXW51188.1"/>
    <property type="molecule type" value="Genomic_DNA"/>
</dbReference>
<dbReference type="InterPro" id="IPR006311">
    <property type="entry name" value="TAT_signal"/>
</dbReference>
<evidence type="ECO:0000256" key="3">
    <source>
        <dbReference type="SAM" id="SignalP"/>
    </source>
</evidence>
<keyword evidence="3" id="KW-0732">Signal</keyword>
<dbReference type="PROSITE" id="PS51318">
    <property type="entry name" value="TAT"/>
    <property type="match status" value="1"/>
</dbReference>
<accession>A0A2V3TSS1</accession>
<keyword evidence="5" id="KW-1185">Reference proteome</keyword>
<feature type="coiled-coil region" evidence="1">
    <location>
        <begin position="61"/>
        <end position="95"/>
    </location>
</feature>
<comment type="caution">
    <text evidence="4">The sequence shown here is derived from an EMBL/GenBank/DDBJ whole genome shotgun (WGS) entry which is preliminary data.</text>
</comment>
<feature type="chain" id="PRO_5016015257" evidence="3">
    <location>
        <begin position="34"/>
        <end position="271"/>
    </location>
</feature>
<evidence type="ECO:0000256" key="1">
    <source>
        <dbReference type="SAM" id="Coils"/>
    </source>
</evidence>